<evidence type="ECO:0000259" key="1">
    <source>
        <dbReference type="PROSITE" id="PS50878"/>
    </source>
</evidence>
<dbReference type="Pfam" id="PF00075">
    <property type="entry name" value="RNase_H"/>
    <property type="match status" value="1"/>
</dbReference>
<dbReference type="InterPro" id="IPR036397">
    <property type="entry name" value="RNaseH_sf"/>
</dbReference>
<evidence type="ECO:0000313" key="3">
    <source>
        <dbReference type="EMBL" id="KAG7296566.1"/>
    </source>
</evidence>
<dbReference type="PANTHER" id="PTHR33481">
    <property type="entry name" value="REVERSE TRANSCRIPTASE"/>
    <property type="match status" value="1"/>
</dbReference>
<dbReference type="SUPFAM" id="SSF53098">
    <property type="entry name" value="Ribonuclease H-like"/>
    <property type="match status" value="1"/>
</dbReference>
<protein>
    <submittedName>
        <fullName evidence="3">Uncharacterized protein</fullName>
    </submittedName>
</protein>
<gene>
    <name evidence="3" type="ORF">JYU34_020359</name>
</gene>
<dbReference type="CDD" id="cd09276">
    <property type="entry name" value="Rnase_HI_RT_non_LTR"/>
    <property type="match status" value="1"/>
</dbReference>
<sequence>MTSIKVIQANIQHSYTGAAALRRKLEENPTTIALVTEPLLRRGKPLELHQGNTFYCNSFSTVDCSKIRSLILIPKCYTANKITNLCTPDLTVVGLTLDESHARRVLYIASAYLPGDGSMPPPELISLVTECKINNIPLIIGCDANAHSSLWGCRETNKRGRDLLEFLLSNNLSVLNRGSEPTFVTARAQTIPDVTITNSQARDMVVGWRVLPDVSCADHRWISFKLTSITPKPRQYRNPRKTNRVEFHDRLLKGLSDTQPYDNLNTYKLIDEAVDEFTNIIVKSYEESCPLVTVSASPRKWWCNSLEKMRTNVRKLFNRAKNTKKEEDWKAFQLARNKFKKETRAKTRESWRNFCGSIQSETKAARVKKCMSNDSQNQLDSLKKPDGTYTKNETERNSLLLLTHFPGCEMLAEESCDQDQLSPIINSSSYAESIAAAVINEEKVRWAITSFLPFKSPGADGIVPALLQWEVDIISPRIVGIFRACIALGYIPKGWREVKVVFLPKAGKDDYTSPKAYRPISLSSFLLKTLERLCDRYIRDGALSVKPVHPNQHAYQPGKSTESALHAVVSKIENSILLQQSCLAVFIDIEGAFDKTMFNSISNNLKNHDVDPVISAWITNMLKSRTVSFTSTNTIRCKVAKGCPQGGVLSPLLWVLVVNDLLCDLNNKGFTTIAYADDVTILIGGLFVNTLCERMQLALNIIEEWCHKHELSVNPTKTEMVLFTKKTKIGNLKLPKLFNTTLKLTNEVKYLGIWLDHRLSWSKHVEKTLSKATISLYQTRKLVGSKWGLKPKLCKWLYTAVVRPIITYGAVVWWQRSNLITVKNKLRQFQRLACVSITGCMKSTPTAALEIILGLPPLDIIIKQEAKAAAIRLSNMGLWSTNTTAQGHSRILDIAKLSAPGSTECSDTTIKTFIFNRSYTIQRDQCGTSDENNYDINIYIDGAKNKKGSGGGVFCPELNLQYSVSFGNKATVFQAEAASLLDGATQIKDTKNCNICFYTDSMAILGALGRTVTKSKLILECHRTLENLSISNNVTVQWIKSHNDNIGNCEADRLARMGSNTLPIGPEPFISLSSKAIRQCLTDKTLSEHNQEWINRVDCRQSKAFIVSYNHKLTRYLLNLSRSNISLMVGLITGHCCVNKHLYTIGNSTSPLCRTCKEVDETVEHILLACPPTTETRLSILGPTERLPQLLQHPGLLLQFTRELGWLS</sequence>
<dbReference type="InterPro" id="IPR012337">
    <property type="entry name" value="RNaseH-like_sf"/>
</dbReference>
<evidence type="ECO:0000259" key="2">
    <source>
        <dbReference type="PROSITE" id="PS50879"/>
    </source>
</evidence>
<dbReference type="Gene3D" id="3.30.420.10">
    <property type="entry name" value="Ribonuclease H-like superfamily/Ribonuclease H"/>
    <property type="match status" value="1"/>
</dbReference>
<organism evidence="3 4">
    <name type="scientific">Plutella xylostella</name>
    <name type="common">Diamondback moth</name>
    <name type="synonym">Plutella maculipennis</name>
    <dbReference type="NCBI Taxonomy" id="51655"/>
    <lineage>
        <taxon>Eukaryota</taxon>
        <taxon>Metazoa</taxon>
        <taxon>Ecdysozoa</taxon>
        <taxon>Arthropoda</taxon>
        <taxon>Hexapoda</taxon>
        <taxon>Insecta</taxon>
        <taxon>Pterygota</taxon>
        <taxon>Neoptera</taxon>
        <taxon>Endopterygota</taxon>
        <taxon>Lepidoptera</taxon>
        <taxon>Glossata</taxon>
        <taxon>Ditrysia</taxon>
        <taxon>Yponomeutoidea</taxon>
        <taxon>Plutellidae</taxon>
        <taxon>Plutella</taxon>
    </lineage>
</organism>
<dbReference type="PANTHER" id="PTHR33481:SF1">
    <property type="entry name" value="ENDONUCLEASE_EXONUCLEASE_PHOSPHATASE DOMAIN-CONTAINING PROTEIN-RELATED"/>
    <property type="match status" value="1"/>
</dbReference>
<name>A0ABQ7PUG4_PLUXY</name>
<dbReference type="PROSITE" id="PS50879">
    <property type="entry name" value="RNASE_H_1"/>
    <property type="match status" value="1"/>
</dbReference>
<dbReference type="PROSITE" id="PS50878">
    <property type="entry name" value="RT_POL"/>
    <property type="match status" value="1"/>
</dbReference>
<keyword evidence="4" id="KW-1185">Reference proteome</keyword>
<dbReference type="InterPro" id="IPR043502">
    <property type="entry name" value="DNA/RNA_pol_sf"/>
</dbReference>
<dbReference type="InterPro" id="IPR036691">
    <property type="entry name" value="Endo/exonu/phosph_ase_sf"/>
</dbReference>
<dbReference type="Gene3D" id="3.60.10.10">
    <property type="entry name" value="Endonuclease/exonuclease/phosphatase"/>
    <property type="match status" value="1"/>
</dbReference>
<feature type="domain" description="RNase H type-1" evidence="2">
    <location>
        <begin position="932"/>
        <end position="1060"/>
    </location>
</feature>
<dbReference type="Pfam" id="PF00078">
    <property type="entry name" value="RVT_1"/>
    <property type="match status" value="1"/>
</dbReference>
<dbReference type="SUPFAM" id="SSF56219">
    <property type="entry name" value="DNase I-like"/>
    <property type="match status" value="1"/>
</dbReference>
<comment type="caution">
    <text evidence="3">The sequence shown here is derived from an EMBL/GenBank/DDBJ whole genome shotgun (WGS) entry which is preliminary data.</text>
</comment>
<dbReference type="SUPFAM" id="SSF56672">
    <property type="entry name" value="DNA/RNA polymerases"/>
    <property type="match status" value="1"/>
</dbReference>
<evidence type="ECO:0000313" key="4">
    <source>
        <dbReference type="Proteomes" id="UP000823941"/>
    </source>
</evidence>
<dbReference type="InterPro" id="IPR000477">
    <property type="entry name" value="RT_dom"/>
</dbReference>
<dbReference type="EMBL" id="JAHIBW010000028">
    <property type="protein sequence ID" value="KAG7296566.1"/>
    <property type="molecule type" value="Genomic_DNA"/>
</dbReference>
<dbReference type="Pfam" id="PF14529">
    <property type="entry name" value="Exo_endo_phos_2"/>
    <property type="match status" value="1"/>
</dbReference>
<accession>A0ABQ7PUG4</accession>
<dbReference type="InterPro" id="IPR002156">
    <property type="entry name" value="RNaseH_domain"/>
</dbReference>
<feature type="domain" description="Reverse transcriptase" evidence="1">
    <location>
        <begin position="484"/>
        <end position="755"/>
    </location>
</feature>
<proteinExistence type="predicted"/>
<dbReference type="CDD" id="cd01650">
    <property type="entry name" value="RT_nLTR_like"/>
    <property type="match status" value="1"/>
</dbReference>
<dbReference type="InterPro" id="IPR005135">
    <property type="entry name" value="Endo/exonuclease/phosphatase"/>
</dbReference>
<dbReference type="Proteomes" id="UP000823941">
    <property type="component" value="Chromosome 28"/>
</dbReference>
<reference evidence="3 4" key="1">
    <citation type="submission" date="2021-06" db="EMBL/GenBank/DDBJ databases">
        <title>A haploid diamondback moth (Plutella xylostella L.) genome assembly resolves 31 chromosomes and identifies a diamide resistance mutation.</title>
        <authorList>
            <person name="Ward C.M."/>
            <person name="Perry K.D."/>
            <person name="Baker G."/>
            <person name="Powis K."/>
            <person name="Heckel D.G."/>
            <person name="Baxter S.W."/>
        </authorList>
    </citation>
    <scope>NUCLEOTIDE SEQUENCE [LARGE SCALE GENOMIC DNA]</scope>
    <source>
        <strain evidence="3 4">LV</strain>
        <tissue evidence="3">Single pupa</tissue>
    </source>
</reference>